<gene>
    <name evidence="1" type="ORF">CD30_13415</name>
</gene>
<dbReference type="AlphaFoldDB" id="A0A0A3J4P2"/>
<evidence type="ECO:0000313" key="2">
    <source>
        <dbReference type="Proteomes" id="UP000030595"/>
    </source>
</evidence>
<organism evidence="1 2">
    <name type="scientific">Ureibacillus massiliensis 4400831 = CIP 108448 = CCUG 49529</name>
    <dbReference type="NCBI Taxonomy" id="1211035"/>
    <lineage>
        <taxon>Bacteria</taxon>
        <taxon>Bacillati</taxon>
        <taxon>Bacillota</taxon>
        <taxon>Bacilli</taxon>
        <taxon>Bacillales</taxon>
        <taxon>Caryophanaceae</taxon>
        <taxon>Ureibacillus</taxon>
    </lineage>
</organism>
<evidence type="ECO:0000313" key="1">
    <source>
        <dbReference type="EMBL" id="KGR90143.1"/>
    </source>
</evidence>
<dbReference type="Proteomes" id="UP000030595">
    <property type="component" value="Unassembled WGS sequence"/>
</dbReference>
<protein>
    <submittedName>
        <fullName evidence="1">Uncharacterized protein</fullName>
    </submittedName>
</protein>
<proteinExistence type="predicted"/>
<dbReference type="EMBL" id="JPVQ01000025">
    <property type="protein sequence ID" value="KGR90143.1"/>
    <property type="molecule type" value="Genomic_DNA"/>
</dbReference>
<keyword evidence="2" id="KW-1185">Reference proteome</keyword>
<accession>A0A0A3J4P2</accession>
<name>A0A0A3J4P2_9BACL</name>
<sequence length="86" mass="9993">MESSSKKREEYDMAVIETPVRRSKRKVVRKSAIGKISRPLLDAEKVYAIRSINPNLKTYCGEELSKRAINRYDEIMKMLGLEDNED</sequence>
<comment type="caution">
    <text evidence="1">The sequence shown here is derived from an EMBL/GenBank/DDBJ whole genome shotgun (WGS) entry which is preliminary data.</text>
</comment>
<reference evidence="1 2" key="1">
    <citation type="submission" date="2014-02" db="EMBL/GenBank/DDBJ databases">
        <title>Draft genome sequence of Lysinibacillus massiliensis CCUG 49529.</title>
        <authorList>
            <person name="Zhang F."/>
            <person name="Wang G."/>
            <person name="Zhang L."/>
        </authorList>
    </citation>
    <scope>NUCLEOTIDE SEQUENCE [LARGE SCALE GENOMIC DNA]</scope>
    <source>
        <strain evidence="1 2">CCUG 49529</strain>
    </source>
</reference>